<evidence type="ECO:0000256" key="2">
    <source>
        <dbReference type="ARBA" id="ARBA00013064"/>
    </source>
</evidence>
<dbReference type="PROSITE" id="PS50054">
    <property type="entry name" value="TYR_PHOSPHATASE_DUAL"/>
    <property type="match status" value="1"/>
</dbReference>
<dbReference type="Gene3D" id="3.90.190.10">
    <property type="entry name" value="Protein tyrosine phosphatase superfamily"/>
    <property type="match status" value="1"/>
</dbReference>
<dbReference type="GO" id="GO:0005737">
    <property type="term" value="C:cytoplasm"/>
    <property type="evidence" value="ECO:0000318"/>
    <property type="project" value="GO_Central"/>
</dbReference>
<dbReference type="InterPro" id="IPR020422">
    <property type="entry name" value="TYR_PHOSPHATASE_DUAL_dom"/>
</dbReference>
<feature type="domain" description="Tyrosine-protein phosphatase" evidence="6">
    <location>
        <begin position="153"/>
        <end position="307"/>
    </location>
</feature>
<dbReference type="InterPro" id="IPR029021">
    <property type="entry name" value="Prot-tyrosine_phosphatase-like"/>
</dbReference>
<dbReference type="GO" id="GO:0005634">
    <property type="term" value="C:nucleus"/>
    <property type="evidence" value="ECO:0000318"/>
    <property type="project" value="GO_Central"/>
</dbReference>
<dbReference type="RefSeq" id="XP_002174422.1">
    <property type="nucleotide sequence ID" value="XM_002174386.1"/>
</dbReference>
<dbReference type="GO" id="GO:0033550">
    <property type="term" value="F:MAP kinase tyrosine phosphatase activity"/>
    <property type="evidence" value="ECO:0000318"/>
    <property type="project" value="GO_Central"/>
</dbReference>
<evidence type="ECO:0000256" key="4">
    <source>
        <dbReference type="ARBA" id="ARBA00022912"/>
    </source>
</evidence>
<feature type="compositionally biased region" description="Low complexity" evidence="5">
    <location>
        <begin position="30"/>
        <end position="42"/>
    </location>
</feature>
<dbReference type="PROSITE" id="PS50056">
    <property type="entry name" value="TYR_PHOSPHATASE_2"/>
    <property type="match status" value="1"/>
</dbReference>
<dbReference type="AlphaFoldDB" id="B6K3S2"/>
<organism evidence="8 10">
    <name type="scientific">Schizosaccharomyces japonicus (strain yFS275 / FY16936)</name>
    <name type="common">Fission yeast</name>
    <dbReference type="NCBI Taxonomy" id="402676"/>
    <lineage>
        <taxon>Eukaryota</taxon>
        <taxon>Fungi</taxon>
        <taxon>Dikarya</taxon>
        <taxon>Ascomycota</taxon>
        <taxon>Taphrinomycotina</taxon>
        <taxon>Schizosaccharomycetes</taxon>
        <taxon>Schizosaccharomycetales</taxon>
        <taxon>Schizosaccharomycetaceae</taxon>
        <taxon>Schizosaccharomyces</taxon>
    </lineage>
</organism>
<dbReference type="InterPro" id="IPR000387">
    <property type="entry name" value="Tyr_Pase_dom"/>
</dbReference>
<dbReference type="GO" id="GO:0043409">
    <property type="term" value="P:negative regulation of MAPK cascade"/>
    <property type="evidence" value="ECO:0000318"/>
    <property type="project" value="GO_Central"/>
</dbReference>
<dbReference type="STRING" id="402676.B6K3S2"/>
<keyword evidence="8" id="KW-0808">Transferase</keyword>
<gene>
    <name evidence="9" type="primary">pmp1</name>
    <name evidence="8" type="ORF">SJAG_03263</name>
</gene>
<evidence type="ECO:0000256" key="5">
    <source>
        <dbReference type="SAM" id="MobiDB-lite"/>
    </source>
</evidence>
<keyword evidence="10" id="KW-1185">Reference proteome</keyword>
<evidence type="ECO:0000256" key="3">
    <source>
        <dbReference type="ARBA" id="ARBA00022801"/>
    </source>
</evidence>
<sequence>MNLPRLAELERHEFVSSDDQMETSQDEKVSSPTTTTKENTPTSPMPWTFSGPLSPTGKRSVASSLLLSQNRRSLAARKLPKVRIQLCTAITNPGCNSIISSPTRSSLSPIESNSTAGRSAFLSNGLNGVPVSPAAETPFIRSLSGANRPYPNGPVCIYSSNVYLYAEPTLAIVQTFDVVLNVAKEVLSPFPTDGQVVRDERTHLDVRQFGNVKYVHVPWEHHSTFPQNFDRLIDFLVHHAVFLNRRVLIHCQLGVSRSACLVIAFVMRTLGLPLSEAYDYVKQRSPWIGPNLSLIFQLSEYQHNTLGGRPRYTNRCITSGVSSHCRSSSFHPPAVAATAATAAAIVATVPNSTSPSPSPPSSKSVAVVHDALPPIHPQSATFPLSSNPPLPELLLRPKTTPCIRYNYP</sequence>
<evidence type="ECO:0000313" key="8">
    <source>
        <dbReference type="EMBL" id="EEB08129.1"/>
    </source>
</evidence>
<evidence type="ECO:0000313" key="10">
    <source>
        <dbReference type="Proteomes" id="UP000001744"/>
    </source>
</evidence>
<reference evidence="8 10" key="1">
    <citation type="journal article" date="2011" name="Science">
        <title>Comparative functional genomics of the fission yeasts.</title>
        <authorList>
            <person name="Rhind N."/>
            <person name="Chen Z."/>
            <person name="Yassour M."/>
            <person name="Thompson D.A."/>
            <person name="Haas B.J."/>
            <person name="Habib N."/>
            <person name="Wapinski I."/>
            <person name="Roy S."/>
            <person name="Lin M.F."/>
            <person name="Heiman D.I."/>
            <person name="Young S.K."/>
            <person name="Furuya K."/>
            <person name="Guo Y."/>
            <person name="Pidoux A."/>
            <person name="Chen H.M."/>
            <person name="Robbertse B."/>
            <person name="Goldberg J.M."/>
            <person name="Aoki K."/>
            <person name="Bayne E.H."/>
            <person name="Berlin A.M."/>
            <person name="Desjardins C.A."/>
            <person name="Dobbs E."/>
            <person name="Dukaj L."/>
            <person name="Fan L."/>
            <person name="FitzGerald M.G."/>
            <person name="French C."/>
            <person name="Gujja S."/>
            <person name="Hansen K."/>
            <person name="Keifenheim D."/>
            <person name="Levin J.Z."/>
            <person name="Mosher R.A."/>
            <person name="Mueller C.A."/>
            <person name="Pfiffner J."/>
            <person name="Priest M."/>
            <person name="Russ C."/>
            <person name="Smialowska A."/>
            <person name="Swoboda P."/>
            <person name="Sykes S.M."/>
            <person name="Vaughn M."/>
            <person name="Vengrova S."/>
            <person name="Yoder R."/>
            <person name="Zeng Q."/>
            <person name="Allshire R."/>
            <person name="Baulcombe D."/>
            <person name="Birren B.W."/>
            <person name="Brown W."/>
            <person name="Ekwall K."/>
            <person name="Kellis M."/>
            <person name="Leatherwood J."/>
            <person name="Levin H."/>
            <person name="Margalit H."/>
            <person name="Martienssen R."/>
            <person name="Nieduszynski C.A."/>
            <person name="Spatafora J.W."/>
            <person name="Friedman N."/>
            <person name="Dalgaard J.Z."/>
            <person name="Baumann P."/>
            <person name="Niki H."/>
            <person name="Regev A."/>
            <person name="Nusbaum C."/>
        </authorList>
    </citation>
    <scope>NUCLEOTIDE SEQUENCE [LARGE SCALE GENOMIC DNA]</scope>
    <source>
        <strain evidence="10">yFS275 / FY16936</strain>
    </source>
</reference>
<comment type="similarity">
    <text evidence="1">Belongs to the protein-tyrosine phosphatase family. Non-receptor class dual specificity subfamily.</text>
</comment>
<evidence type="ECO:0000259" key="6">
    <source>
        <dbReference type="PROSITE" id="PS50054"/>
    </source>
</evidence>
<dbReference type="SMART" id="SM00195">
    <property type="entry name" value="DSPc"/>
    <property type="match status" value="1"/>
</dbReference>
<dbReference type="GO" id="GO:0017017">
    <property type="term" value="F:MAP kinase tyrosine/serine/threonine phosphatase activity"/>
    <property type="evidence" value="ECO:0000318"/>
    <property type="project" value="GO_Central"/>
</dbReference>
<dbReference type="InterPro" id="IPR016130">
    <property type="entry name" value="Tyr_Pase_AS"/>
</dbReference>
<dbReference type="EMBL" id="KE651167">
    <property type="protein sequence ID" value="EEB08129.1"/>
    <property type="molecule type" value="Genomic_DNA"/>
</dbReference>
<keyword evidence="8" id="KW-0418">Kinase</keyword>
<dbReference type="SUPFAM" id="SSF52799">
    <property type="entry name" value="(Phosphotyrosine protein) phosphatases II"/>
    <property type="match status" value="1"/>
</dbReference>
<dbReference type="InterPro" id="IPR000340">
    <property type="entry name" value="Dual-sp_phosphatase_cat-dom"/>
</dbReference>
<dbReference type="EC" id="3.1.3.48" evidence="2"/>
<evidence type="ECO:0000256" key="1">
    <source>
        <dbReference type="ARBA" id="ARBA00008601"/>
    </source>
</evidence>
<dbReference type="GO" id="GO:0008330">
    <property type="term" value="F:protein tyrosine/threonine phosphatase activity"/>
    <property type="evidence" value="ECO:0000318"/>
    <property type="project" value="GO_Central"/>
</dbReference>
<accession>B6K3S2</accession>
<protein>
    <recommendedName>
        <fullName evidence="2">protein-tyrosine-phosphatase</fullName>
        <ecNumber evidence="2">3.1.3.48</ecNumber>
    </recommendedName>
</protein>
<dbReference type="HOGENOM" id="CLU_674657_0_0_1"/>
<dbReference type="CDD" id="cd14521">
    <property type="entry name" value="DSP_fungal_SDP1-like"/>
    <property type="match status" value="1"/>
</dbReference>
<feature type="domain" description="Tyrosine specific protein phosphatases" evidence="7">
    <location>
        <begin position="227"/>
        <end position="286"/>
    </location>
</feature>
<dbReference type="OrthoDB" id="426001at2759"/>
<dbReference type="Proteomes" id="UP000001744">
    <property type="component" value="Unassembled WGS sequence"/>
</dbReference>
<keyword evidence="3" id="KW-0378">Hydrolase</keyword>
<name>B6K3S2_SCHJY</name>
<dbReference type="JaponicusDB" id="SJAG_03263">
    <property type="gene designation" value="pmp1"/>
</dbReference>
<feature type="region of interest" description="Disordered" evidence="5">
    <location>
        <begin position="1"/>
        <end position="56"/>
    </location>
</feature>
<dbReference type="PROSITE" id="PS00383">
    <property type="entry name" value="TYR_PHOSPHATASE_1"/>
    <property type="match status" value="1"/>
</dbReference>
<dbReference type="PANTHER" id="PTHR10159:SF519">
    <property type="entry name" value="DUAL SPECIFICITY PROTEIN PHOSPHATASE MPK3"/>
    <property type="match status" value="1"/>
</dbReference>
<evidence type="ECO:0000259" key="7">
    <source>
        <dbReference type="PROSITE" id="PS50056"/>
    </source>
</evidence>
<dbReference type="PANTHER" id="PTHR10159">
    <property type="entry name" value="DUAL SPECIFICITY PROTEIN PHOSPHATASE"/>
    <property type="match status" value="1"/>
</dbReference>
<dbReference type="GeneID" id="7052432"/>
<dbReference type="eggNOG" id="KOG1716">
    <property type="taxonomic scope" value="Eukaryota"/>
</dbReference>
<proteinExistence type="inferred from homology"/>
<dbReference type="GO" id="GO:0007165">
    <property type="term" value="P:signal transduction"/>
    <property type="evidence" value="ECO:0000318"/>
    <property type="project" value="GO_Central"/>
</dbReference>
<evidence type="ECO:0000313" key="9">
    <source>
        <dbReference type="JaponicusDB" id="SJAG_03263"/>
    </source>
</evidence>
<keyword evidence="4" id="KW-0904">Protein phosphatase</keyword>
<dbReference type="VEuPathDB" id="FungiDB:SJAG_03263"/>
<dbReference type="Pfam" id="PF00782">
    <property type="entry name" value="DSPc"/>
    <property type="match status" value="1"/>
</dbReference>
<dbReference type="GO" id="GO:0016301">
    <property type="term" value="F:kinase activity"/>
    <property type="evidence" value="ECO:0007669"/>
    <property type="project" value="UniProtKB-KW"/>
</dbReference>